<evidence type="ECO:0000259" key="2">
    <source>
        <dbReference type="Pfam" id="PF06722"/>
    </source>
</evidence>
<organism evidence="3 4">
    <name type="scientific">Chryseolinea soli</name>
    <dbReference type="NCBI Taxonomy" id="2321403"/>
    <lineage>
        <taxon>Bacteria</taxon>
        <taxon>Pseudomonadati</taxon>
        <taxon>Bacteroidota</taxon>
        <taxon>Cytophagia</taxon>
        <taxon>Cytophagales</taxon>
        <taxon>Fulvivirgaceae</taxon>
        <taxon>Chryseolinea</taxon>
    </lineage>
</organism>
<proteinExistence type="predicted"/>
<reference evidence="4" key="1">
    <citation type="submission" date="2018-09" db="EMBL/GenBank/DDBJ databases">
        <title>Chryseolinea sp. KIS68-18 isolated from soil.</title>
        <authorList>
            <person name="Weon H.-Y."/>
            <person name="Kwon S.-W."/>
            <person name="Lee S.A."/>
        </authorList>
    </citation>
    <scope>NUCLEOTIDE SEQUENCE [LARGE SCALE GENOMIC DNA]</scope>
    <source>
        <strain evidence="4">KIS68-18</strain>
    </source>
</reference>
<dbReference type="GO" id="GO:0016758">
    <property type="term" value="F:hexosyltransferase activity"/>
    <property type="evidence" value="ECO:0007669"/>
    <property type="project" value="InterPro"/>
</dbReference>
<dbReference type="CDD" id="cd03784">
    <property type="entry name" value="GT1_Gtf-like"/>
    <property type="match status" value="1"/>
</dbReference>
<dbReference type="AlphaFoldDB" id="A0A385SVD0"/>
<dbReference type="GO" id="GO:0008194">
    <property type="term" value="F:UDP-glycosyltransferase activity"/>
    <property type="evidence" value="ECO:0007669"/>
    <property type="project" value="InterPro"/>
</dbReference>
<dbReference type="InterPro" id="IPR050426">
    <property type="entry name" value="Glycosyltransferase_28"/>
</dbReference>
<evidence type="ECO:0000259" key="1">
    <source>
        <dbReference type="Pfam" id="PF03033"/>
    </source>
</evidence>
<dbReference type="InterPro" id="IPR004276">
    <property type="entry name" value="GlycoTrans_28_N"/>
</dbReference>
<dbReference type="PANTHER" id="PTHR48050:SF13">
    <property type="entry name" value="STEROL 3-BETA-GLUCOSYLTRANSFERASE UGT80A2"/>
    <property type="match status" value="1"/>
</dbReference>
<dbReference type="Proteomes" id="UP000266183">
    <property type="component" value="Chromosome"/>
</dbReference>
<gene>
    <name evidence="3" type="ORF">D4L85_31845</name>
</gene>
<evidence type="ECO:0000313" key="4">
    <source>
        <dbReference type="Proteomes" id="UP000266183"/>
    </source>
</evidence>
<evidence type="ECO:0000313" key="3">
    <source>
        <dbReference type="EMBL" id="AYB34894.1"/>
    </source>
</evidence>
<feature type="domain" description="Erythromycin biosynthesis protein CIII-like C-terminal" evidence="2">
    <location>
        <begin position="288"/>
        <end position="390"/>
    </location>
</feature>
<dbReference type="Pfam" id="PF03033">
    <property type="entry name" value="Glyco_transf_28"/>
    <property type="match status" value="1"/>
</dbReference>
<protein>
    <submittedName>
        <fullName evidence="3">Glycosyltransferase</fullName>
    </submittedName>
</protein>
<accession>A0A385SVD0</accession>
<dbReference type="PANTHER" id="PTHR48050">
    <property type="entry name" value="STEROL 3-BETA-GLUCOSYLTRANSFERASE"/>
    <property type="match status" value="1"/>
</dbReference>
<sequence length="420" mass="47021">MKVALLTLGTRGDVQPYAVLGRALKDRGHDVTLSTASNFESFVKSYGLGFRPVQADFQALVASPEGREMMKNPFRARKYFKQLVHPMIYDCLTTFYGLAKESDCVLYHVKALGDYYAEKFPEKMMRANVVPAVQPTAEFPNPVFSGLSVPAFFNRFTYTMADAGLRMMHKPIMQFREANSMGRKISKDLAISSLYGISTNFLAKPKDYPPNSYFTGFWFDESPTPLSADLLQFLQAGEPPLLITFGSMPFDVSFDIQKAVLNLSKRFGLRILIVKGWGFENTDQIETHDAIRVITSAPFGELLPLVKAAIHHGGIGTTAECLRAGIPFLPCPVIYPIGDQHFWSQLSYRKGYAVHPVPLKKLTETLLTESVKELLYDEQLYSHAQDMKGTLRSEHGLQAAIQIIENHFAGNKVIQKTLAK</sequence>
<dbReference type="EMBL" id="CP032382">
    <property type="protein sequence ID" value="AYB34894.1"/>
    <property type="molecule type" value="Genomic_DNA"/>
</dbReference>
<dbReference type="GO" id="GO:0005975">
    <property type="term" value="P:carbohydrate metabolic process"/>
    <property type="evidence" value="ECO:0007669"/>
    <property type="project" value="InterPro"/>
</dbReference>
<dbReference type="RefSeq" id="WP_119758147.1">
    <property type="nucleotide sequence ID" value="NZ_CP032382.1"/>
</dbReference>
<dbReference type="Pfam" id="PF06722">
    <property type="entry name" value="EryCIII-like_C"/>
    <property type="match status" value="1"/>
</dbReference>
<dbReference type="InterPro" id="IPR002213">
    <property type="entry name" value="UDP_glucos_trans"/>
</dbReference>
<keyword evidence="4" id="KW-1185">Reference proteome</keyword>
<dbReference type="SUPFAM" id="SSF53756">
    <property type="entry name" value="UDP-Glycosyltransferase/glycogen phosphorylase"/>
    <property type="match status" value="1"/>
</dbReference>
<dbReference type="InterPro" id="IPR010610">
    <property type="entry name" value="EryCIII-like_C"/>
</dbReference>
<dbReference type="OrthoDB" id="9805366at2"/>
<keyword evidence="3" id="KW-0808">Transferase</keyword>
<feature type="domain" description="Glycosyltransferase family 28 N-terminal" evidence="1">
    <location>
        <begin position="3"/>
        <end position="98"/>
    </location>
</feature>
<dbReference type="GO" id="GO:0033072">
    <property type="term" value="P:vancomycin biosynthetic process"/>
    <property type="evidence" value="ECO:0007669"/>
    <property type="project" value="UniProtKB-ARBA"/>
</dbReference>
<name>A0A385SVD0_9BACT</name>
<dbReference type="KEGG" id="chk:D4L85_31845"/>
<dbReference type="Gene3D" id="3.40.50.2000">
    <property type="entry name" value="Glycogen Phosphorylase B"/>
    <property type="match status" value="2"/>
</dbReference>